<dbReference type="GO" id="GO:0005524">
    <property type="term" value="F:ATP binding"/>
    <property type="evidence" value="ECO:0007669"/>
    <property type="project" value="InterPro"/>
</dbReference>
<evidence type="ECO:0000256" key="2">
    <source>
        <dbReference type="SAM" id="MobiDB-lite"/>
    </source>
</evidence>
<dbReference type="GO" id="GO:0004842">
    <property type="term" value="F:ubiquitin-protein transferase activity"/>
    <property type="evidence" value="ECO:0007669"/>
    <property type="project" value="InterPro"/>
</dbReference>
<protein>
    <submittedName>
        <fullName evidence="4">16677_t:CDS:1</fullName>
    </submittedName>
</protein>
<keyword evidence="1" id="KW-0175">Coiled coil</keyword>
<feature type="compositionally biased region" description="Polar residues" evidence="2">
    <location>
        <begin position="360"/>
        <end position="370"/>
    </location>
</feature>
<dbReference type="InterPro" id="IPR003593">
    <property type="entry name" value="AAA+_ATPase"/>
</dbReference>
<dbReference type="PANTHER" id="PTHR22605">
    <property type="entry name" value="RZ-TYPE DOMAIN-CONTAINING PROTEIN"/>
    <property type="match status" value="1"/>
</dbReference>
<feature type="compositionally biased region" description="Basic and acidic residues" evidence="2">
    <location>
        <begin position="618"/>
        <end position="638"/>
    </location>
</feature>
<feature type="region of interest" description="Disordered" evidence="2">
    <location>
        <begin position="388"/>
        <end position="733"/>
    </location>
</feature>
<feature type="compositionally biased region" description="Polar residues" evidence="2">
    <location>
        <begin position="312"/>
        <end position="323"/>
    </location>
</feature>
<comment type="caution">
    <text evidence="4">The sequence shown here is derived from an EMBL/GenBank/DDBJ whole genome shotgun (WGS) entry which is preliminary data.</text>
</comment>
<evidence type="ECO:0000259" key="3">
    <source>
        <dbReference type="SMART" id="SM00382"/>
    </source>
</evidence>
<feature type="region of interest" description="Disordered" evidence="2">
    <location>
        <begin position="206"/>
        <end position="375"/>
    </location>
</feature>
<organism evidence="4 5">
    <name type="scientific">Funneliformis geosporum</name>
    <dbReference type="NCBI Taxonomy" id="1117311"/>
    <lineage>
        <taxon>Eukaryota</taxon>
        <taxon>Fungi</taxon>
        <taxon>Fungi incertae sedis</taxon>
        <taxon>Mucoromycota</taxon>
        <taxon>Glomeromycotina</taxon>
        <taxon>Glomeromycetes</taxon>
        <taxon>Glomerales</taxon>
        <taxon>Glomeraceae</taxon>
        <taxon>Funneliformis</taxon>
    </lineage>
</organism>
<feature type="compositionally biased region" description="Basic and acidic residues" evidence="2">
    <location>
        <begin position="594"/>
        <end position="610"/>
    </location>
</feature>
<evidence type="ECO:0000313" key="4">
    <source>
        <dbReference type="EMBL" id="CAI2165327.1"/>
    </source>
</evidence>
<sequence length="3075" mass="352902">MEPSEENPNKQITIINENKIVTTEIIRTSSTSESGEESSDKDSPVKISHSDAEENIVVVNKEGENVTDSEEITDDIINNTIQIPVLENEAPILVDNLPAGVSDGNKQDEASNLDINSTVEDKEVENIETLSNDEEEEEIKTKSNGKGSDINSENVGNHDENADVLPATIYTDQVELQNQSGEGSVNKVHHEKEDHLTLTQTHVGQTNILTEEGTNDLNGEENHNIDLEDNANSDNLKLSGNNIKQTGQVPFKEYDEPINDNLTNKTQPKDDNGALVHKDESETRNASNKFIDKENTLPEQQFTESGIFDSGNPFNDNHSSLSKPQDARPRKIQVVRPERGSTPGHFTGKGSTELKHSSLESKNPVTNEEFQSQNQLIQQIQKKYNEHDIDYDDPQPDNDNITGRRSTEIKDGGNSSSDSVSYNENDVDSQRDDNDKSTGRISTKRRSGDNSNSGSKVEFKVSINPTHIQKSDNDDVNSTAGRRPTERKDDDNSDSASINQVKSVTDEEFQKLIETPIISTRNTRSTERKGDDNSDSASKNPVKSVTDEEFQKLIETPIISTQTLSQRNENTQSSSRSNHNRDDEINLYENPSQFREDPLKLREDKRDKKSNIYQDNLNYKKEPKSTGPVKKDGSHSGDNKGSGNGGRLYSDYDNDDENTQPSSRSNNNRDDESNRGFGYANQVENSRQFREDPRYQGPHDNLNYKKGPKSTEPVKKYGSHSGDNKGSGDVGRLYSNVHMPGEFDTNNQFKLLEEDSNQNHRTDDKGKKSDFSLTNVLNILSGNNYKDESEIKVIKVTFHVHLPKDVEKYGNPVLLGDGKELGNWDKPSVKLRQPFPQNPTYWQSEPITISLSNFEESNDIQYKFAIHISKSYLRGREERIVFEGMGDRDNRTLDIARKHQFCIWNSNFDFRLITINDFAFVDYIYNTIKDNNLKEIVMEYQHLLHSHSDLTIRASNLRFIADRIEDRSREKRLFLCLLLGYHIPRQQGVYGHYELPNALQSGLLLDALENYKSGVLPSDAKDQMYTAVTALVQHNAFKMQFHWLKIFTIAAEVDPNYTFIENLRALKYTNDNTLAKFIKGVADIAHYIDGIDFENYVKIAKVLLHDNSAMDKQIFKSFIDRVRDNVSHDDAHSLESHFKKLHKRYRDDVSVVFRSHALFLLESPVRKWTNQNVLAIRRLLQNDDLNWRNDDIILSLELISQSHSLELLNIFPELLDDWFRSDFSDTKKKKIPSICVNWFTLLLTKLGANEANTSNESNFIYAVFERLERMYPLLGKRINVWRDLTEIAIERVKGCSELRIYAATKFMVRIKQDDVKKLFLDMVKEILNKNVQQINDQLLHKIFIICDCKGKFLEIPNSISEDLLYHIMTRLQGQSTASSHSEYYLITLKAIRFWNIILRASGSVSKLNANSFVKNTKISINELAGLLLEKMIDIKLLQQILEYPDDKLFQHFDAAVAKKKTLGDVIVSREEIAKLRKLCKDYQHQLDILFKFYSGFCSSIQVKDVNHYILDVQQHMQNSHKVKLKQVLTSDYWAFHEKTLDSARRCYKYNNSQTFRNIFEACLREDSAATSVEYIAQKLIPAVFDRYLIMCKQLKEWEKLKCSDASLLWKNVTNVNAELDLMDGYKSYKSQRFVQTLDHLSKIPHWIERLEQLEKVVEIFRIPHNEDDWLSKSIRILKDDSMKLGQINNFFDYIDRNLSNVNNDCWKLIRELSSADDFMGFLRKIAQHDIKNLINGVDDHSDERLIQEDTVSSLIQVKQFLIPLMDKSKMETIADFLEALREVIKKNSTLGEKIALCNNSNMALQNMYNNISNRGEVTKEKIKNAVTNGAFTFTRDPKDDKCLVSLKYPSKTNVMYNLNEILDLRGRALLIAKPKTTVNNIIDDKDAEMSKNVMDEFVAQVDIAQEIINVVSVLIQMGHFGYRMFEQKLYGTENMKEYLKFLKDELENWQNIVDHAQERCYYLTFFPARHILAFYDYFTSEKLDKENEDECKTLIRFVNSKAQLPSRKQGVSRGSKEYLYLLGEIGDVLIRIFRDIPKQSRKLKASGQRVMSDIVVKGKLFVAACSDKARVPNIIMSLYANHGFYPEPWQLLICTSSTTIEELTIFIKRSFFASKNGYENHLFCIANLELLDFELQYNLVNQIRSMRESHDYLLALICCRETGMHHHILDQFSLDVHATNGLNTETMRGIYRELCQNVIRVSSDLSGQGKTEWIKEASFAKKKIPRSFLISDGMEFGRLVRQFKECKLRPMESLHINIVSSDHPQDVNMFLFELLTLGIVSTNVDIACLPSSGTPTNIFIEIDSKEIIFRTEKAIKDPLPTERCQNLIAKYFFNKNAEDVSSFRFVEVFVNVLADQLVRLSSSQFFTADNLKLMVKETNIRSLIVGTLIEVSKDFATRSIKTKAAQLESMNDDEDGNARLGTIVQWDDSNHLIVFFNSQTPDTISALYRDRKKVHDNVKILLKSQVIGDQTKWELDDYNTMSANALFTKLEYLARRSTEKLELPEYALSGDNLIKMALILLRARANIPVIVCGEAGCGKTSLIAYLAKMVEVQFQALNLHAGINEEIIMMFMKDALKRAEKGEIWLFFDEINTCNHIGLLADLISHRMLDGKLIHPNIRLFSACNPYRLRTKTQSQAGLTNKVKKYEEQSSLVYQVKPLPDQILDYVWDYGILKPDDEYKYIQIMVEKELATLAHPVFSELLYASQKFIRKVEEPYSVSLRDVKRAITLVKFFYKSLDNRPVYVKGYKYPPSGNPTARTRSYILALSLCYHSRLYEQKLRKQYRREMGEILQNHKAYVGEDMFAKVIREEQEDYISRMQCPPNTAKNEALLENVLVMIVCILTRIPLFLIGAPGSSKSLAIRLISSNLRVGLAETSPFNPLKVLHSLLEPSYPAKGPTVSVVGISNWRLDNSKSSRALLVQSYVSPNFKCILVMDEKNLASADPPLLNRFEKQKMSIHDSLNEKQKILVENLGDWVRRMSTLTGVNQQVNQLRNRFTQKDLFVGFDKDETLQSLVIDITKDNPEVEDDEDILEKCKECLIAIASSDGIVRAEQSALEFDEVERWKRVYFHHQHHD</sequence>
<dbReference type="InterPro" id="IPR011704">
    <property type="entry name" value="ATPase_dyneun-rel_AAA"/>
</dbReference>
<feature type="compositionally biased region" description="Basic and acidic residues" evidence="2">
    <location>
        <begin position="38"/>
        <end position="52"/>
    </location>
</feature>
<dbReference type="SUPFAM" id="SSF52540">
    <property type="entry name" value="P-loop containing nucleoside triphosphate hydrolases"/>
    <property type="match status" value="1"/>
</dbReference>
<gene>
    <name evidence="4" type="ORF">FWILDA_LOCUS2016</name>
</gene>
<dbReference type="SMART" id="SM00382">
    <property type="entry name" value="AAA"/>
    <property type="match status" value="1"/>
</dbReference>
<evidence type="ECO:0000256" key="1">
    <source>
        <dbReference type="SAM" id="Coils"/>
    </source>
</evidence>
<dbReference type="InterPro" id="IPR013783">
    <property type="entry name" value="Ig-like_fold"/>
</dbReference>
<feature type="domain" description="AAA+ ATPase" evidence="3">
    <location>
        <begin position="2525"/>
        <end position="2619"/>
    </location>
</feature>
<name>A0A9W4WQW0_9GLOM</name>
<feature type="compositionally biased region" description="Basic and acidic residues" evidence="2">
    <location>
        <begin position="267"/>
        <end position="283"/>
    </location>
</feature>
<dbReference type="GO" id="GO:0016887">
    <property type="term" value="F:ATP hydrolysis activity"/>
    <property type="evidence" value="ECO:0007669"/>
    <property type="project" value="InterPro"/>
</dbReference>
<feature type="compositionally biased region" description="Polar residues" evidence="2">
    <location>
        <begin position="413"/>
        <end position="424"/>
    </location>
</feature>
<dbReference type="InterPro" id="IPR027417">
    <property type="entry name" value="P-loop_NTPase"/>
</dbReference>
<evidence type="ECO:0000313" key="5">
    <source>
        <dbReference type="Proteomes" id="UP001153678"/>
    </source>
</evidence>
<dbReference type="Proteomes" id="UP001153678">
    <property type="component" value="Unassembled WGS sequence"/>
</dbReference>
<dbReference type="PANTHER" id="PTHR22605:SF1">
    <property type="entry name" value="RZ-TYPE DOMAIN-CONTAINING PROTEIN"/>
    <property type="match status" value="1"/>
</dbReference>
<keyword evidence="5" id="KW-1185">Reference proteome</keyword>
<dbReference type="Gene3D" id="2.60.40.10">
    <property type="entry name" value="Immunoglobulins"/>
    <property type="match status" value="1"/>
</dbReference>
<feature type="coiled-coil region" evidence="1">
    <location>
        <begin position="1932"/>
        <end position="1959"/>
    </location>
</feature>
<feature type="compositionally biased region" description="Basic and acidic residues" evidence="2">
    <location>
        <begin position="428"/>
        <end position="438"/>
    </location>
</feature>
<dbReference type="InterPro" id="IPR031248">
    <property type="entry name" value="RNF213"/>
</dbReference>
<reference evidence="4" key="1">
    <citation type="submission" date="2022-08" db="EMBL/GenBank/DDBJ databases">
        <authorList>
            <person name="Kallberg Y."/>
            <person name="Tangrot J."/>
            <person name="Rosling A."/>
        </authorList>
    </citation>
    <scope>NUCLEOTIDE SEQUENCE</scope>
    <source>
        <strain evidence="4">Wild A</strain>
    </source>
</reference>
<dbReference type="EMBL" id="CAMKVN010000215">
    <property type="protein sequence ID" value="CAI2165327.1"/>
    <property type="molecule type" value="Genomic_DNA"/>
</dbReference>
<feature type="compositionally biased region" description="Polar residues" evidence="2">
    <location>
        <begin position="230"/>
        <end position="248"/>
    </location>
</feature>
<dbReference type="CDD" id="cd00009">
    <property type="entry name" value="AAA"/>
    <property type="match status" value="1"/>
</dbReference>
<feature type="compositionally biased region" description="Polar residues" evidence="2">
    <location>
        <begin position="142"/>
        <end position="155"/>
    </location>
</feature>
<dbReference type="Gene3D" id="3.40.50.300">
    <property type="entry name" value="P-loop containing nucleotide triphosphate hydrolases"/>
    <property type="match status" value="1"/>
</dbReference>
<feature type="compositionally biased region" description="Polar residues" evidence="2">
    <location>
        <begin position="494"/>
        <end position="503"/>
    </location>
</feature>
<feature type="region of interest" description="Disordered" evidence="2">
    <location>
        <begin position="129"/>
        <end position="159"/>
    </location>
</feature>
<feature type="compositionally biased region" description="Polar residues" evidence="2">
    <location>
        <begin position="558"/>
        <end position="577"/>
    </location>
</feature>
<dbReference type="Pfam" id="PF07728">
    <property type="entry name" value="AAA_5"/>
    <property type="match status" value="1"/>
</dbReference>
<dbReference type="OrthoDB" id="2400221at2759"/>
<feature type="region of interest" description="Disordered" evidence="2">
    <location>
        <begin position="25"/>
        <end position="53"/>
    </location>
</feature>
<proteinExistence type="predicted"/>
<accession>A0A9W4WQW0</accession>
<feature type="non-terminal residue" evidence="4">
    <location>
        <position position="1"/>
    </location>
</feature>